<evidence type="ECO:0000256" key="6">
    <source>
        <dbReference type="ARBA" id="ARBA00023180"/>
    </source>
</evidence>
<evidence type="ECO:0000313" key="10">
    <source>
        <dbReference type="Proteomes" id="UP000504638"/>
    </source>
</evidence>
<evidence type="ECO:0000256" key="5">
    <source>
        <dbReference type="ARBA" id="ARBA00023136"/>
    </source>
</evidence>
<feature type="domain" description="Copper acquisition factor BIM1-like" evidence="8">
    <location>
        <begin position="12"/>
        <end position="160"/>
    </location>
</feature>
<dbReference type="GO" id="GO:0005886">
    <property type="term" value="C:plasma membrane"/>
    <property type="evidence" value="ECO:0007669"/>
    <property type="project" value="UniProtKB-SubCell"/>
</dbReference>
<evidence type="ECO:0000259" key="8">
    <source>
        <dbReference type="Pfam" id="PF20238"/>
    </source>
</evidence>
<reference evidence="11" key="3">
    <citation type="submission" date="2025-04" db="UniProtKB">
        <authorList>
            <consortium name="RefSeq"/>
        </authorList>
    </citation>
    <scope>IDENTIFICATION</scope>
    <source>
        <strain evidence="11">CBS 781.70</strain>
    </source>
</reference>
<comment type="subcellular location">
    <subcellularLocation>
        <location evidence="1">Cell membrane</location>
        <topology evidence="1">Lipid-anchor</topology>
        <topology evidence="1">GPI-anchor</topology>
    </subcellularLocation>
</comment>
<evidence type="ECO:0000313" key="11">
    <source>
        <dbReference type="RefSeq" id="XP_033531358.1"/>
    </source>
</evidence>
<name>A0A6G1FV80_9PEZI</name>
<dbReference type="GeneID" id="54416058"/>
<proteinExistence type="predicted"/>
<dbReference type="PANTHER" id="PTHR34992">
    <property type="entry name" value="HYPHAL ANASTAMOSIS-7 PROTEIN"/>
    <property type="match status" value="1"/>
</dbReference>
<dbReference type="RefSeq" id="XP_033531358.1">
    <property type="nucleotide sequence ID" value="XM_033675488.1"/>
</dbReference>
<keyword evidence="7" id="KW-0449">Lipoprotein</keyword>
<dbReference type="InterPro" id="IPR046530">
    <property type="entry name" value="BIM1-like_dom"/>
</dbReference>
<keyword evidence="5" id="KW-0472">Membrane</keyword>
<dbReference type="GO" id="GO:0098552">
    <property type="term" value="C:side of membrane"/>
    <property type="evidence" value="ECO:0007669"/>
    <property type="project" value="UniProtKB-KW"/>
</dbReference>
<protein>
    <recommendedName>
        <fullName evidence="8">Copper acquisition factor BIM1-like domain-containing protein</fullName>
    </recommendedName>
</protein>
<keyword evidence="3" id="KW-0336">GPI-anchor</keyword>
<reference evidence="11" key="2">
    <citation type="submission" date="2020-04" db="EMBL/GenBank/DDBJ databases">
        <authorList>
            <consortium name="NCBI Genome Project"/>
        </authorList>
    </citation>
    <scope>NUCLEOTIDE SEQUENCE</scope>
    <source>
        <strain evidence="11">CBS 781.70</strain>
    </source>
</reference>
<dbReference type="EMBL" id="ML975170">
    <property type="protein sequence ID" value="KAF1809727.1"/>
    <property type="molecule type" value="Genomic_DNA"/>
</dbReference>
<dbReference type="Proteomes" id="UP000504638">
    <property type="component" value="Unplaced"/>
</dbReference>
<dbReference type="PANTHER" id="PTHR34992:SF2">
    <property type="entry name" value="COPPER ACQUISITION FACTOR BIM1-LIKE DOMAIN-CONTAINING PROTEIN"/>
    <property type="match status" value="1"/>
</dbReference>
<keyword evidence="4" id="KW-0732">Signal</keyword>
<sequence length="178" mass="18730">LITFTTLLTLASAHFRLQEPYWRGDSFASNRSQWTWPCAGVSQENSTTNRTAWPLTGGTVRANVSHEWAFTYINLGLGEAVTSFNVSLVEGFNQTGAGIFCISETGREALAGLNLTDGQPASVQIIQISHSGASLYNCADIVFRTDATIAGGDTCQNSTGVGGVELASVGSETCKGGA</sequence>
<feature type="non-terminal residue" evidence="9">
    <location>
        <position position="1"/>
    </location>
</feature>
<evidence type="ECO:0000313" key="9">
    <source>
        <dbReference type="EMBL" id="KAF1809727.1"/>
    </source>
</evidence>
<dbReference type="InterPro" id="IPR046936">
    <property type="entry name" value="BIM1-like"/>
</dbReference>
<feature type="non-terminal residue" evidence="9">
    <location>
        <position position="178"/>
    </location>
</feature>
<keyword evidence="6" id="KW-0325">Glycoprotein</keyword>
<gene>
    <name evidence="9 11" type="ORF">P152DRAFT_369791</name>
</gene>
<dbReference type="AlphaFoldDB" id="A0A6G1FV80"/>
<evidence type="ECO:0000256" key="1">
    <source>
        <dbReference type="ARBA" id="ARBA00004609"/>
    </source>
</evidence>
<keyword evidence="10" id="KW-1185">Reference proteome</keyword>
<organism evidence="9">
    <name type="scientific">Eremomyces bilateralis CBS 781.70</name>
    <dbReference type="NCBI Taxonomy" id="1392243"/>
    <lineage>
        <taxon>Eukaryota</taxon>
        <taxon>Fungi</taxon>
        <taxon>Dikarya</taxon>
        <taxon>Ascomycota</taxon>
        <taxon>Pezizomycotina</taxon>
        <taxon>Dothideomycetes</taxon>
        <taxon>Dothideomycetes incertae sedis</taxon>
        <taxon>Eremomycetales</taxon>
        <taxon>Eremomycetaceae</taxon>
        <taxon>Eremomyces</taxon>
    </lineage>
</organism>
<accession>A0A6G1FV80</accession>
<evidence type="ECO:0000256" key="3">
    <source>
        <dbReference type="ARBA" id="ARBA00022622"/>
    </source>
</evidence>
<dbReference type="OrthoDB" id="5333578at2759"/>
<dbReference type="CDD" id="cd21176">
    <property type="entry name" value="LPMO_auxiliary-like"/>
    <property type="match status" value="1"/>
</dbReference>
<reference evidence="9 11" key="1">
    <citation type="submission" date="2020-01" db="EMBL/GenBank/DDBJ databases">
        <authorList>
            <consortium name="DOE Joint Genome Institute"/>
            <person name="Haridas S."/>
            <person name="Albert R."/>
            <person name="Binder M."/>
            <person name="Bloem J."/>
            <person name="Labutti K."/>
            <person name="Salamov A."/>
            <person name="Andreopoulos B."/>
            <person name="Baker S.E."/>
            <person name="Barry K."/>
            <person name="Bills G."/>
            <person name="Bluhm B.H."/>
            <person name="Cannon C."/>
            <person name="Castanera R."/>
            <person name="Culley D.E."/>
            <person name="Daum C."/>
            <person name="Ezra D."/>
            <person name="Gonzalez J.B."/>
            <person name="Henrissat B."/>
            <person name="Kuo A."/>
            <person name="Liang C."/>
            <person name="Lipzen A."/>
            <person name="Lutzoni F."/>
            <person name="Magnuson J."/>
            <person name="Mondo S."/>
            <person name="Nolan M."/>
            <person name="Ohm R."/>
            <person name="Pangilinan J."/>
            <person name="Park H.-J."/>
            <person name="Ramirez L."/>
            <person name="Alfaro M."/>
            <person name="Sun H."/>
            <person name="Tritt A."/>
            <person name="Yoshinaga Y."/>
            <person name="Zwiers L.-H."/>
            <person name="Turgeon B.G."/>
            <person name="Goodwin S.B."/>
            <person name="Spatafora J.W."/>
            <person name="Crous P.W."/>
            <person name="Grigoriev I.V."/>
        </authorList>
    </citation>
    <scope>NUCLEOTIDE SEQUENCE</scope>
    <source>
        <strain evidence="9 11">CBS 781.70</strain>
    </source>
</reference>
<keyword evidence="2" id="KW-1003">Cell membrane</keyword>
<evidence type="ECO:0000256" key="4">
    <source>
        <dbReference type="ARBA" id="ARBA00022729"/>
    </source>
</evidence>
<evidence type="ECO:0000256" key="2">
    <source>
        <dbReference type="ARBA" id="ARBA00022475"/>
    </source>
</evidence>
<dbReference type="Pfam" id="PF20238">
    <property type="entry name" value="BIM1-like_dom"/>
    <property type="match status" value="1"/>
</dbReference>
<evidence type="ECO:0000256" key="7">
    <source>
        <dbReference type="ARBA" id="ARBA00023288"/>
    </source>
</evidence>